<organism evidence="7 8">
    <name type="scientific">Cryphonectria parasitica (strain ATCC 38755 / EP155)</name>
    <dbReference type="NCBI Taxonomy" id="660469"/>
    <lineage>
        <taxon>Eukaryota</taxon>
        <taxon>Fungi</taxon>
        <taxon>Dikarya</taxon>
        <taxon>Ascomycota</taxon>
        <taxon>Pezizomycotina</taxon>
        <taxon>Sordariomycetes</taxon>
        <taxon>Sordariomycetidae</taxon>
        <taxon>Diaporthales</taxon>
        <taxon>Cryphonectriaceae</taxon>
        <taxon>Cryphonectria-Endothia species complex</taxon>
        <taxon>Cryphonectria</taxon>
    </lineage>
</organism>
<dbReference type="GeneID" id="63839791"/>
<evidence type="ECO:0000313" key="7">
    <source>
        <dbReference type="EMBL" id="KAF3765074.1"/>
    </source>
</evidence>
<dbReference type="GO" id="GO:0016042">
    <property type="term" value="P:lipid catabolic process"/>
    <property type="evidence" value="ECO:0007669"/>
    <property type="project" value="UniProtKB-UniRule"/>
</dbReference>
<feature type="short sequence motif" description="GXSXG" evidence="4">
    <location>
        <begin position="52"/>
        <end position="56"/>
    </location>
</feature>
<evidence type="ECO:0000256" key="3">
    <source>
        <dbReference type="ARBA" id="ARBA00023098"/>
    </source>
</evidence>
<comment type="caution">
    <text evidence="4">Lacks conserved residue(s) required for the propagation of feature annotation.</text>
</comment>
<dbReference type="GO" id="GO:0047499">
    <property type="term" value="F:calcium-independent phospholipase A2 activity"/>
    <property type="evidence" value="ECO:0007669"/>
    <property type="project" value="TreeGrafter"/>
</dbReference>
<keyword evidence="8" id="KW-1185">Reference proteome</keyword>
<dbReference type="Proteomes" id="UP000803844">
    <property type="component" value="Unassembled WGS sequence"/>
</dbReference>
<feature type="short sequence motif" description="GXGXXG" evidence="4">
    <location>
        <begin position="12"/>
        <end position="17"/>
    </location>
</feature>
<proteinExistence type="predicted"/>
<dbReference type="OrthoDB" id="1658288at2759"/>
<evidence type="ECO:0000313" key="8">
    <source>
        <dbReference type="Proteomes" id="UP000803844"/>
    </source>
</evidence>
<keyword evidence="2 4" id="KW-0442">Lipid degradation</keyword>
<evidence type="ECO:0000256" key="2">
    <source>
        <dbReference type="ARBA" id="ARBA00022963"/>
    </source>
</evidence>
<keyword evidence="1 4" id="KW-0378">Hydrolase</keyword>
<comment type="caution">
    <text evidence="7">The sequence shown here is derived from an EMBL/GenBank/DDBJ whole genome shotgun (WGS) entry which is preliminary data.</text>
</comment>
<evidence type="ECO:0000256" key="4">
    <source>
        <dbReference type="PROSITE-ProRule" id="PRU01161"/>
    </source>
</evidence>
<name>A0A9P4Y221_CRYP1</name>
<evidence type="ECO:0000259" key="6">
    <source>
        <dbReference type="PROSITE" id="PS51635"/>
    </source>
</evidence>
<dbReference type="EMBL" id="MU032348">
    <property type="protein sequence ID" value="KAF3765074.1"/>
    <property type="molecule type" value="Genomic_DNA"/>
</dbReference>
<dbReference type="Gene3D" id="3.40.1090.10">
    <property type="entry name" value="Cytosolic phospholipase A2 catalytic domain"/>
    <property type="match status" value="1"/>
</dbReference>
<dbReference type="PANTHER" id="PTHR24185:SF1">
    <property type="entry name" value="CALCIUM-INDEPENDENT PHOSPHOLIPASE A2-GAMMA"/>
    <property type="match status" value="1"/>
</dbReference>
<dbReference type="InterPro" id="IPR002641">
    <property type="entry name" value="PNPLA_dom"/>
</dbReference>
<feature type="active site" description="Nucleophile" evidence="4">
    <location>
        <position position="54"/>
    </location>
</feature>
<evidence type="ECO:0000256" key="1">
    <source>
        <dbReference type="ARBA" id="ARBA00022801"/>
    </source>
</evidence>
<dbReference type="GO" id="GO:0019369">
    <property type="term" value="P:arachidonate metabolic process"/>
    <property type="evidence" value="ECO:0007669"/>
    <property type="project" value="TreeGrafter"/>
</dbReference>
<feature type="domain" description="PNPLA" evidence="6">
    <location>
        <begin position="8"/>
        <end position="216"/>
    </location>
</feature>
<reference evidence="7" key="1">
    <citation type="journal article" date="2020" name="Phytopathology">
        <title>Genome sequence of the chestnut blight fungus Cryphonectria parasitica EP155: A fundamental resource for an archetypical invasive plant pathogen.</title>
        <authorList>
            <person name="Crouch J.A."/>
            <person name="Dawe A."/>
            <person name="Aerts A."/>
            <person name="Barry K."/>
            <person name="Churchill A.C.L."/>
            <person name="Grimwood J."/>
            <person name="Hillman B."/>
            <person name="Milgroom M.G."/>
            <person name="Pangilinan J."/>
            <person name="Smith M."/>
            <person name="Salamov A."/>
            <person name="Schmutz J."/>
            <person name="Yadav J."/>
            <person name="Grigoriev I.V."/>
            <person name="Nuss D."/>
        </authorList>
    </citation>
    <scope>NUCLEOTIDE SEQUENCE</scope>
    <source>
        <strain evidence="7">EP155</strain>
    </source>
</reference>
<dbReference type="RefSeq" id="XP_040776035.1">
    <property type="nucleotide sequence ID" value="XM_040922662.1"/>
</dbReference>
<accession>A0A9P4Y221</accession>
<dbReference type="PANTHER" id="PTHR24185">
    <property type="entry name" value="CALCIUM-INDEPENDENT PHOSPHOLIPASE A2-GAMMA"/>
    <property type="match status" value="1"/>
</dbReference>
<evidence type="ECO:0000256" key="5">
    <source>
        <dbReference type="SAM" id="MobiDB-lite"/>
    </source>
</evidence>
<dbReference type="InterPro" id="IPR016035">
    <property type="entry name" value="Acyl_Trfase/lysoPLipase"/>
</dbReference>
<protein>
    <submittedName>
        <fullName evidence="7">FabD/lysophospholipase-like protein</fullName>
    </submittedName>
</protein>
<dbReference type="SUPFAM" id="SSF52151">
    <property type="entry name" value="FabD/lysophospholipase-like"/>
    <property type="match status" value="1"/>
</dbReference>
<dbReference type="GO" id="GO:0046486">
    <property type="term" value="P:glycerolipid metabolic process"/>
    <property type="evidence" value="ECO:0007669"/>
    <property type="project" value="UniProtKB-ARBA"/>
</dbReference>
<dbReference type="PROSITE" id="PS51635">
    <property type="entry name" value="PNPLA"/>
    <property type="match status" value="1"/>
</dbReference>
<dbReference type="AlphaFoldDB" id="A0A9P4Y221"/>
<feature type="compositionally biased region" description="Basic and acidic residues" evidence="5">
    <location>
        <begin position="394"/>
        <end position="408"/>
    </location>
</feature>
<gene>
    <name evidence="7" type="ORF">M406DRAFT_352046</name>
</gene>
<dbReference type="GO" id="GO:0016020">
    <property type="term" value="C:membrane"/>
    <property type="evidence" value="ECO:0007669"/>
    <property type="project" value="TreeGrafter"/>
</dbReference>
<feature type="region of interest" description="Disordered" evidence="5">
    <location>
        <begin position="367"/>
        <end position="408"/>
    </location>
</feature>
<keyword evidence="3 4" id="KW-0443">Lipid metabolism</keyword>
<feature type="active site" description="Proton acceptor" evidence="4">
    <location>
        <position position="203"/>
    </location>
</feature>
<sequence>MAFTPKILSFDGGGIRGISSLLILQAIMEDIKEAQKLQTTPRPCEIFDIIGGTSTGGIIAIMLGRLGMTVESCLKAYRSVMEEAFTPKFRCPIPGRSRTTYSSKTLRDAIRRVITDECDDPQCLATKCCIHANEVFQDGSCTKTIVLAAPKKDLDARPILLRTCDMSPEFSNCAIWEVALAASATPKLFKPIKLGKNRVELVDAALGFNNPCEVLIEEAQVLYPSAEKFTILSIGTGRGSVVALQNTRLSPTASSTESTNKVDEKLEYKYRETAQYHRFSVDHGLEDITPANWQMSDQVAAHTYTYLKGKKYNIREYVDSLATLSNLEISNTRNLADQLAGKRTPNITTAVVAKSNPAALQQPTIRMIQNPPGNNLEQPNPIARNPSGNSMDITDSHENSKNWKAILD</sequence>
<dbReference type="Pfam" id="PF01734">
    <property type="entry name" value="Patatin"/>
    <property type="match status" value="1"/>
</dbReference>